<dbReference type="EMBL" id="MPUH01000681">
    <property type="protein sequence ID" value="OMJ75607.1"/>
    <property type="molecule type" value="Genomic_DNA"/>
</dbReference>
<organism evidence="1 2">
    <name type="scientific">Stentor coeruleus</name>
    <dbReference type="NCBI Taxonomy" id="5963"/>
    <lineage>
        <taxon>Eukaryota</taxon>
        <taxon>Sar</taxon>
        <taxon>Alveolata</taxon>
        <taxon>Ciliophora</taxon>
        <taxon>Postciliodesmatophora</taxon>
        <taxon>Heterotrichea</taxon>
        <taxon>Heterotrichida</taxon>
        <taxon>Stentoridae</taxon>
        <taxon>Stentor</taxon>
    </lineage>
</organism>
<name>A0A1R2BFQ3_9CILI</name>
<accession>A0A1R2BFQ3</accession>
<comment type="caution">
    <text evidence="1">The sequence shown here is derived from an EMBL/GenBank/DDBJ whole genome shotgun (WGS) entry which is preliminary data.</text>
</comment>
<evidence type="ECO:0008006" key="3">
    <source>
        <dbReference type="Google" id="ProtNLM"/>
    </source>
</evidence>
<evidence type="ECO:0000313" key="1">
    <source>
        <dbReference type="EMBL" id="OMJ75607.1"/>
    </source>
</evidence>
<keyword evidence="2" id="KW-1185">Reference proteome</keyword>
<dbReference type="Proteomes" id="UP000187209">
    <property type="component" value="Unassembled WGS sequence"/>
</dbReference>
<reference evidence="1 2" key="1">
    <citation type="submission" date="2016-11" db="EMBL/GenBank/DDBJ databases">
        <title>The macronuclear genome of Stentor coeruleus: a giant cell with tiny introns.</title>
        <authorList>
            <person name="Slabodnick M."/>
            <person name="Ruby J.G."/>
            <person name="Reiff S.B."/>
            <person name="Swart E.C."/>
            <person name="Gosai S."/>
            <person name="Prabakaran S."/>
            <person name="Witkowska E."/>
            <person name="Larue G.E."/>
            <person name="Fisher S."/>
            <person name="Freeman R.M."/>
            <person name="Gunawardena J."/>
            <person name="Chu W."/>
            <person name="Stover N.A."/>
            <person name="Gregory B.D."/>
            <person name="Nowacki M."/>
            <person name="Derisi J."/>
            <person name="Roy S.W."/>
            <person name="Marshall W.F."/>
            <person name="Sood P."/>
        </authorList>
    </citation>
    <scope>NUCLEOTIDE SEQUENCE [LARGE SCALE GENOMIC DNA]</scope>
    <source>
        <strain evidence="1">WM001</strain>
    </source>
</reference>
<evidence type="ECO:0000313" key="2">
    <source>
        <dbReference type="Proteomes" id="UP000187209"/>
    </source>
</evidence>
<proteinExistence type="predicted"/>
<gene>
    <name evidence="1" type="ORF">SteCoe_25226</name>
</gene>
<protein>
    <recommendedName>
        <fullName evidence="3">USP domain-containing protein</fullName>
    </recommendedName>
</protein>
<sequence>MEDYFIKNVQYQKVLTAIQVFIRLKKCSNRLSQCSSGEKIIKSLQGQITMLNDTKGGVRDDFFFQIDIQQSENIKNLEVSQKLLKSLFKELNKITKVQNYTWTPIRHVFLLGNIFIKQGNEKNCIVNKNKFILSVKNSMSLLQPQENEFLISNKWPLTLCLNLTDIDFKLTEENENLKLKEGDPHYLVDYTLKAILFQSKVSSLLYIKHNEGYWICINYYQNKINIFDVLNNLDYNSKYLFYEREPFLEHMANYLEFTNIIWMNFYYFDPIFSSFMKYKDIKIYWVKQMITELLELEKKRTVLKEKEKQNPCSCRDSKALTESICIMPKDMVNISNLFLVNSDLVYKKEKVSWKNILKNCIAEVHSIKAGIEHLCKCPFCEQFVYRPSNNQGDKNKYYTNLNLKENDDIYSFVLRVKDLFSDTLGSVDMNKFKGKIDSDHYKSFMHLKMLTNSKYEKKNVKYNQFLIFYLKPFLGFNRYYSVDLMNFQIKENNNEIQSYFLNSIIFVYDLGTDFSVLIKTDNSWNLVIKNLENDQIFKNLQDALSAVKNFERINNVFLFYIKEARTSSIKPNPEGGKGTQPLRCENIDDINLCYINSAIQSIFNIHSFKMDISKWKPKVNSEWAKELISIINKETNENNQGRNVYSLTAFRKHFIEDTKFNAQTDNSKIVENSPGNSCQFLNLLLKNIHENSPGNSCQFLNSLLKNIHEKSECNPQAKCPACLNFLIEGCIEKGKGIYSPKINIYQLTQHIDGDNIKFEGNILTIYKNIKSKFEPPKPPLCLFYKLQANDLNTENPGYNNKIEKILFFLKNNQSIKYVNKGITYYYELKSIILYGNYHYKTLLFSRTYNLWMLANDSCQEPLYLKLEDYNIKDKNFIPEGLIYYRTLPNDTIKCFISTLFMSVCSTTAFKKLYESSDLRLAEIKETFAYLKNCNECINENKLFQEISPKYLTLFKQKREIREVENTFCNFLDILHKAEFNSKSNKHKCNCTACKLFYCQIKEKDSENAYGNIKRKQNTSVRLEKVYFQYNFNQKAYDYSVFLKKKSEKIQDNVDKSNLEASKISSTEMIKILKTPILLAVNLKTGANQSDKDKVKSFLLENDILFIENPSTIYSLHSIIFSMPGFDASSLVKTSTGEWKFFLNGVANSSTPILENIDFDVFTPALAFYQKQNFNYISISLEALSSLNKFKEEIINNKSIEAIWFDKLKDLLNDKNKIKNPKYIWEFKNIYNENALDKLHEISLKEYSVEYAIKLIFKRIHIESNCYNLLCPVCSNFLLKGACRRSDENISYDLFITRIHNHIVPKQNRDIKNNILSYTYDRELIPIEYYLERVPYCLLYTCIFFKDKNEEPKELLEACKNCLKESISIVCTEDNVIRNYALKCIIFMIKNEYDMFCLAVKDEQFWKIDKSSKPINTPSEIIAEIEKIYNREDFYPAELFYELS</sequence>